<evidence type="ECO:0000313" key="2">
    <source>
        <dbReference type="EMBL" id="MBD2843697.1"/>
    </source>
</evidence>
<sequence length="235" mass="24923">MHVPFRSLASRQPYGVAAAFLALVLAMGLLVLLPAQTQAASPADEKMELVIQPYMEGYADGTFGPERQVTRAEAAAMVARLYGSGDAQGTASYRDVPASHWAAGTIAWADDKQLMVGYPNGDFRPNRSITRAELASLLVRAAGHALPNAEDGEPFTDMDGHWAAANVAQLSTAGIIGGYVDGSFRPDEAITRAESVAMLNRLLGMNGDSDSAPLYSDVPARHWAYAAIQAASIRS</sequence>
<accession>A0A927BP64</accession>
<reference evidence="2" key="1">
    <citation type="submission" date="2020-09" db="EMBL/GenBank/DDBJ databases">
        <title>A novel bacterium of genus Paenibacillus, isolated from South China Sea.</title>
        <authorList>
            <person name="Huang H."/>
            <person name="Mo K."/>
            <person name="Hu Y."/>
        </authorList>
    </citation>
    <scope>NUCLEOTIDE SEQUENCE</scope>
    <source>
        <strain evidence="2">IB182496</strain>
    </source>
</reference>
<dbReference type="InterPro" id="IPR001119">
    <property type="entry name" value="SLH_dom"/>
</dbReference>
<name>A0A927BP64_9BACL</name>
<dbReference type="Proteomes" id="UP000621560">
    <property type="component" value="Unassembled WGS sequence"/>
</dbReference>
<feature type="domain" description="SLH" evidence="1">
    <location>
        <begin position="89"/>
        <end position="152"/>
    </location>
</feature>
<gene>
    <name evidence="2" type="ORF">IDH44_00720</name>
</gene>
<dbReference type="Pfam" id="PF00395">
    <property type="entry name" value="SLH"/>
    <property type="match status" value="3"/>
</dbReference>
<dbReference type="PANTHER" id="PTHR43308">
    <property type="entry name" value="OUTER MEMBRANE PROTEIN ALPHA-RELATED"/>
    <property type="match status" value="1"/>
</dbReference>
<dbReference type="PANTHER" id="PTHR43308:SF5">
    <property type="entry name" value="S-LAYER PROTEIN _ PEPTIDOGLYCAN ENDO-BETA-N-ACETYLGLUCOSAMINIDASE"/>
    <property type="match status" value="1"/>
</dbReference>
<organism evidence="2 3">
    <name type="scientific">Paenibacillus sabuli</name>
    <dbReference type="NCBI Taxonomy" id="2772509"/>
    <lineage>
        <taxon>Bacteria</taxon>
        <taxon>Bacillati</taxon>
        <taxon>Bacillota</taxon>
        <taxon>Bacilli</taxon>
        <taxon>Bacillales</taxon>
        <taxon>Paenibacillaceae</taxon>
        <taxon>Paenibacillus</taxon>
    </lineage>
</organism>
<evidence type="ECO:0000259" key="1">
    <source>
        <dbReference type="PROSITE" id="PS51272"/>
    </source>
</evidence>
<dbReference type="PROSITE" id="PS51272">
    <property type="entry name" value="SLH"/>
    <property type="match status" value="3"/>
</dbReference>
<evidence type="ECO:0000313" key="3">
    <source>
        <dbReference type="Proteomes" id="UP000621560"/>
    </source>
</evidence>
<feature type="domain" description="SLH" evidence="1">
    <location>
        <begin position="153"/>
        <end position="213"/>
    </location>
</feature>
<dbReference type="EMBL" id="JACXIZ010000003">
    <property type="protein sequence ID" value="MBD2843697.1"/>
    <property type="molecule type" value="Genomic_DNA"/>
</dbReference>
<proteinExistence type="predicted"/>
<comment type="caution">
    <text evidence="2">The sequence shown here is derived from an EMBL/GenBank/DDBJ whole genome shotgun (WGS) entry which is preliminary data.</text>
</comment>
<keyword evidence="3" id="KW-1185">Reference proteome</keyword>
<protein>
    <submittedName>
        <fullName evidence="2">S-layer homology domain-containing protein</fullName>
    </submittedName>
</protein>
<dbReference type="AlphaFoldDB" id="A0A927BP64"/>
<feature type="domain" description="SLH" evidence="1">
    <location>
        <begin position="29"/>
        <end position="88"/>
    </location>
</feature>
<dbReference type="InterPro" id="IPR051465">
    <property type="entry name" value="Cell_Envelope_Struct_Comp"/>
</dbReference>
<dbReference type="RefSeq" id="WP_190913746.1">
    <property type="nucleotide sequence ID" value="NZ_JACXIZ010000003.1"/>
</dbReference>